<dbReference type="PANTHER" id="PTHR34413:SF1">
    <property type="entry name" value="CYTOPLASMIC PROTEIN"/>
    <property type="match status" value="1"/>
</dbReference>
<proteinExistence type="predicted"/>
<evidence type="ECO:0000313" key="2">
    <source>
        <dbReference type="Proteomes" id="UP000503287"/>
    </source>
</evidence>
<dbReference type="PANTHER" id="PTHR34413">
    <property type="entry name" value="PROPHAGE TAIL FIBER ASSEMBLY PROTEIN HOMOLOG TFAE-RELATED-RELATED"/>
    <property type="match status" value="1"/>
</dbReference>
<gene>
    <name evidence="1" type="ORF">GTH24_15090</name>
</gene>
<dbReference type="Pfam" id="PF02413">
    <property type="entry name" value="Caudo_TAP"/>
    <property type="match status" value="1"/>
</dbReference>
<evidence type="ECO:0000313" key="1">
    <source>
        <dbReference type="EMBL" id="QIF95140.1"/>
    </source>
</evidence>
<organism evidence="1 2">
    <name type="scientific">Proteus vulgaris</name>
    <dbReference type="NCBI Taxonomy" id="585"/>
    <lineage>
        <taxon>Bacteria</taxon>
        <taxon>Pseudomonadati</taxon>
        <taxon>Pseudomonadota</taxon>
        <taxon>Gammaproteobacteria</taxon>
        <taxon>Enterobacterales</taxon>
        <taxon>Morganellaceae</taxon>
        <taxon>Proteus</taxon>
    </lineage>
</organism>
<protein>
    <submittedName>
        <fullName evidence="1">Tail fiber assembly protein</fullName>
    </submittedName>
</protein>
<keyword evidence="2" id="KW-1185">Reference proteome</keyword>
<reference evidence="1 2" key="1">
    <citation type="submission" date="2020-01" db="EMBL/GenBank/DDBJ databases">
        <title>The genomic epidemiology of tigecycline resistance gene tet(X) variants in a swine farm in China.</title>
        <authorList>
            <person name="Peng K."/>
            <person name="Li R."/>
        </authorList>
    </citation>
    <scope>NUCLEOTIDE SEQUENCE [LARGE SCALE GENOMIC DNA]</scope>
    <source>
        <strain evidence="1 2">ZN3</strain>
    </source>
</reference>
<dbReference type="InterPro" id="IPR003458">
    <property type="entry name" value="Phage_T4_Gp38_tail_assem"/>
</dbReference>
<dbReference type="EMBL" id="CP047344">
    <property type="protein sequence ID" value="QIF95140.1"/>
    <property type="molecule type" value="Genomic_DNA"/>
</dbReference>
<name>A0A6G6SN72_PROVU</name>
<dbReference type="Proteomes" id="UP000503287">
    <property type="component" value="Chromosome"/>
</dbReference>
<accession>A0A6G6SN72</accession>
<dbReference type="AlphaFoldDB" id="A0A6G6SN72"/>
<sequence>MSYFYSAIENAFYPESMKDDYIIAGTFPNDAVLVDDSVYEEFSKNPPDNKIRIAANGLPAWGEKPPLTKDEMVIVEERKKASLISEATSVIDPMSDAKNGGYIEKEDIKRLDEWQRYRYALTKVDISLTPDIEWPQKPE</sequence>
<dbReference type="InterPro" id="IPR051220">
    <property type="entry name" value="TFA_Chaperone"/>
</dbReference>
<dbReference type="RefSeq" id="WP_164526631.1">
    <property type="nucleotide sequence ID" value="NZ_CP047344.1"/>
</dbReference>